<keyword evidence="10" id="KW-1185">Reference proteome</keyword>
<keyword evidence="4 7" id="KW-0812">Transmembrane</keyword>
<feature type="domain" description="Peptidase M50" evidence="8">
    <location>
        <begin position="8"/>
        <end position="102"/>
    </location>
</feature>
<accession>A0ABN8ADK6</accession>
<evidence type="ECO:0000256" key="5">
    <source>
        <dbReference type="ARBA" id="ARBA00022989"/>
    </source>
</evidence>
<dbReference type="RefSeq" id="WP_230500714.1">
    <property type="nucleotide sequence ID" value="NZ_CAKJTJ010000006.1"/>
</dbReference>
<comment type="similarity">
    <text evidence="3">Belongs to the peptidase M50B family.</text>
</comment>
<evidence type="ECO:0000256" key="7">
    <source>
        <dbReference type="SAM" id="Phobius"/>
    </source>
</evidence>
<feature type="transmembrane region" description="Helical" evidence="7">
    <location>
        <begin position="108"/>
        <end position="126"/>
    </location>
</feature>
<feature type="transmembrane region" description="Helical" evidence="7">
    <location>
        <begin position="81"/>
        <end position="102"/>
    </location>
</feature>
<dbReference type="Pfam" id="PF02163">
    <property type="entry name" value="Peptidase_M50"/>
    <property type="match status" value="1"/>
</dbReference>
<evidence type="ECO:0000256" key="2">
    <source>
        <dbReference type="ARBA" id="ARBA00004141"/>
    </source>
</evidence>
<evidence type="ECO:0000256" key="4">
    <source>
        <dbReference type="ARBA" id="ARBA00022692"/>
    </source>
</evidence>
<evidence type="ECO:0000256" key="1">
    <source>
        <dbReference type="ARBA" id="ARBA00001947"/>
    </source>
</evidence>
<organism evidence="9 10">
    <name type="scientific">Sutcliffiella rhizosphaerae</name>
    <dbReference type="NCBI Taxonomy" id="2880967"/>
    <lineage>
        <taxon>Bacteria</taxon>
        <taxon>Bacillati</taxon>
        <taxon>Bacillota</taxon>
        <taxon>Bacilli</taxon>
        <taxon>Bacillales</taxon>
        <taxon>Bacillaceae</taxon>
        <taxon>Sutcliffiella</taxon>
    </lineage>
</organism>
<feature type="transmembrane region" description="Helical" evidence="7">
    <location>
        <begin position="6"/>
        <end position="30"/>
    </location>
</feature>
<proteinExistence type="inferred from homology"/>
<evidence type="ECO:0000313" key="9">
    <source>
        <dbReference type="EMBL" id="CAG9620800.1"/>
    </source>
</evidence>
<reference evidence="9 10" key="1">
    <citation type="submission" date="2021-10" db="EMBL/GenBank/DDBJ databases">
        <authorList>
            <person name="Criscuolo A."/>
        </authorList>
    </citation>
    <scope>NUCLEOTIDE SEQUENCE [LARGE SCALE GENOMIC DNA]</scope>
    <source>
        <strain evidence="10">CIP 111883</strain>
    </source>
</reference>
<comment type="caution">
    <text evidence="9">The sequence shown here is derived from an EMBL/GenBank/DDBJ whole genome shotgun (WGS) entry which is preliminary data.</text>
</comment>
<name>A0ABN8ADK6_9BACI</name>
<dbReference type="Proteomes" id="UP000789833">
    <property type="component" value="Unassembled WGS sequence"/>
</dbReference>
<gene>
    <name evidence="9" type="ORF">BACCIP111883_01571</name>
</gene>
<evidence type="ECO:0000256" key="3">
    <source>
        <dbReference type="ARBA" id="ARBA00007931"/>
    </source>
</evidence>
<evidence type="ECO:0000256" key="6">
    <source>
        <dbReference type="ARBA" id="ARBA00023136"/>
    </source>
</evidence>
<keyword evidence="6 7" id="KW-0472">Membrane</keyword>
<keyword evidence="5 7" id="KW-1133">Transmembrane helix</keyword>
<dbReference type="EMBL" id="CAKJTJ010000006">
    <property type="protein sequence ID" value="CAG9620800.1"/>
    <property type="molecule type" value="Genomic_DNA"/>
</dbReference>
<comment type="cofactor">
    <cofactor evidence="1">
        <name>Zn(2+)</name>
        <dbReference type="ChEBI" id="CHEBI:29105"/>
    </cofactor>
</comment>
<evidence type="ECO:0000259" key="8">
    <source>
        <dbReference type="Pfam" id="PF02163"/>
    </source>
</evidence>
<sequence length="151" mass="17296">MLDALVFFYLIVPLVHLIHETGHVVMAKLYHVKGTKIRIGIGPKVMESTLFDTNFRIHIIPFLGGYSTNDSEKELSPKATVWISAGGPMFNFISIIFLFPFLTSFEFSYHYLFFLYSLWIGGVNLLPFKLFDKKSDGWQIAASLITLIRTR</sequence>
<comment type="subcellular location">
    <subcellularLocation>
        <location evidence="2">Membrane</location>
        <topology evidence="2">Multi-pass membrane protein</topology>
    </subcellularLocation>
</comment>
<evidence type="ECO:0000313" key="10">
    <source>
        <dbReference type="Proteomes" id="UP000789833"/>
    </source>
</evidence>
<protein>
    <recommendedName>
        <fullName evidence="8">Peptidase M50 domain-containing protein</fullName>
    </recommendedName>
</protein>
<dbReference type="InterPro" id="IPR008915">
    <property type="entry name" value="Peptidase_M50"/>
</dbReference>